<comment type="subunit">
    <text evidence="8">Component of the Mediator complex.</text>
</comment>
<evidence type="ECO:0000256" key="3">
    <source>
        <dbReference type="ARBA" id="ARBA00019610"/>
    </source>
</evidence>
<feature type="compositionally biased region" description="Polar residues" evidence="9">
    <location>
        <begin position="175"/>
        <end position="184"/>
    </location>
</feature>
<evidence type="ECO:0000313" key="11">
    <source>
        <dbReference type="Proteomes" id="UP000001996"/>
    </source>
</evidence>
<reference evidence="10 11" key="1">
    <citation type="journal article" date="2009" name="Nature">
        <title>Evolution of pathogenicity and sexual reproduction in eight Candida genomes.</title>
        <authorList>
            <person name="Butler G."/>
            <person name="Rasmussen M.D."/>
            <person name="Lin M.F."/>
            <person name="Santos M.A."/>
            <person name="Sakthikumar S."/>
            <person name="Munro C.A."/>
            <person name="Rheinbay E."/>
            <person name="Grabherr M."/>
            <person name="Forche A."/>
            <person name="Reedy J.L."/>
            <person name="Agrafioti I."/>
            <person name="Arnaud M.B."/>
            <person name="Bates S."/>
            <person name="Brown A.J."/>
            <person name="Brunke S."/>
            <person name="Costanzo M.C."/>
            <person name="Fitzpatrick D.A."/>
            <person name="de Groot P.W."/>
            <person name="Harris D."/>
            <person name="Hoyer L.L."/>
            <person name="Hube B."/>
            <person name="Klis F.M."/>
            <person name="Kodira C."/>
            <person name="Lennard N."/>
            <person name="Logue M.E."/>
            <person name="Martin R."/>
            <person name="Neiman A.M."/>
            <person name="Nikolaou E."/>
            <person name="Quail M.A."/>
            <person name="Quinn J."/>
            <person name="Santos M.C."/>
            <person name="Schmitzberger F.F."/>
            <person name="Sherlock G."/>
            <person name="Shah P."/>
            <person name="Silverstein K.A."/>
            <person name="Skrzypek M.S."/>
            <person name="Soll D."/>
            <person name="Staggs R."/>
            <person name="Stansfield I."/>
            <person name="Stumpf M.P."/>
            <person name="Sudbery P.E."/>
            <person name="Srikantha T."/>
            <person name="Zeng Q."/>
            <person name="Berman J."/>
            <person name="Berriman M."/>
            <person name="Heitman J."/>
            <person name="Gow N.A."/>
            <person name="Lorenz M.C."/>
            <person name="Birren B.W."/>
            <person name="Kellis M."/>
            <person name="Cuomo C.A."/>
        </authorList>
    </citation>
    <scope>NUCLEOTIDE SEQUENCE [LARGE SCALE GENOMIC DNA]</scope>
    <source>
        <strain evidence="11">ATCC 11503 / BCRC 21390 / CBS 2605 / JCM 1781 / NBRC 1676 / NRRL YB-4239</strain>
    </source>
</reference>
<keyword evidence="8" id="KW-0010">Activator</keyword>
<evidence type="ECO:0000256" key="6">
    <source>
        <dbReference type="ARBA" id="ARBA00023242"/>
    </source>
</evidence>
<dbReference type="HOGENOM" id="CLU_023188_1_0_1"/>
<keyword evidence="5 8" id="KW-0804">Transcription</keyword>
<protein>
    <recommendedName>
        <fullName evidence="3 8">Mediator of RNA polymerase II transcription subunit 17</fullName>
    </recommendedName>
    <alternativeName>
        <fullName evidence="7 8">Mediator complex subunit 17</fullName>
    </alternativeName>
</protein>
<name>A5DW32_LODEL</name>
<dbReference type="Pfam" id="PF10156">
    <property type="entry name" value="Med17"/>
    <property type="match status" value="1"/>
</dbReference>
<dbReference type="OrthoDB" id="5319830at2759"/>
<gene>
    <name evidence="8" type="primary">MED17</name>
    <name evidence="10" type="ORF">LELG_01568</name>
</gene>
<dbReference type="Proteomes" id="UP000001996">
    <property type="component" value="Unassembled WGS sequence"/>
</dbReference>
<proteinExistence type="inferred from homology"/>
<dbReference type="AlphaFoldDB" id="A5DW32"/>
<dbReference type="PANTHER" id="PTHR13114:SF7">
    <property type="entry name" value="MEDIATOR OF RNA POLYMERASE II TRANSCRIPTION SUBUNIT 17"/>
    <property type="match status" value="1"/>
</dbReference>
<evidence type="ECO:0000256" key="5">
    <source>
        <dbReference type="ARBA" id="ARBA00023163"/>
    </source>
</evidence>
<accession>A5DW32</accession>
<keyword evidence="11" id="KW-1185">Reference proteome</keyword>
<comment type="similarity">
    <text evidence="2 8">Belongs to the Mediator complex subunit 17 family.</text>
</comment>
<dbReference type="PANTHER" id="PTHR13114">
    <property type="entry name" value="MEDIATOR OF RNA POLYMERASE II TRANSCRIPTION SUBUNIT 17"/>
    <property type="match status" value="1"/>
</dbReference>
<comment type="subcellular location">
    <subcellularLocation>
        <location evidence="1 8">Nucleus</location>
    </subcellularLocation>
</comment>
<dbReference type="InterPro" id="IPR019313">
    <property type="entry name" value="Mediator_Med17"/>
</dbReference>
<evidence type="ECO:0000256" key="1">
    <source>
        <dbReference type="ARBA" id="ARBA00004123"/>
    </source>
</evidence>
<evidence type="ECO:0000256" key="9">
    <source>
        <dbReference type="SAM" id="MobiDB-lite"/>
    </source>
</evidence>
<dbReference type="Gene3D" id="6.10.250.2620">
    <property type="match status" value="1"/>
</dbReference>
<dbReference type="GO" id="GO:0006357">
    <property type="term" value="P:regulation of transcription by RNA polymerase II"/>
    <property type="evidence" value="ECO:0007669"/>
    <property type="project" value="InterPro"/>
</dbReference>
<dbReference type="VEuPathDB" id="FungiDB:LELG_01568"/>
<keyword evidence="4 8" id="KW-0805">Transcription regulation</keyword>
<sequence>MSVCVCVCVFFFTNYILTILSFFFCRDELDIRQLISRILSERQSFANITEQALQEEIASLNSKANLAEYNDRGEDVVRAENYVFKDESTGTSQQEIFNNQRMELSKDVGNALNEVSLSLDFVSLLISSVKPALSKNTMSPHLQKFVKPTSLTSDKLENETGSGNGSASGNSIESTFNENGTKNTKIGEGWKTEAIGKITKLFKESAENLKMQVAKENRYWTMVNSVKSNDEALFRMRDPVSNARSIGVKYGYGDSGSDFQDKGNALLRKNNRTGVITFVPLGSTGANGVQVSTKQYKYVRVRILSKVDEDYIVTGQSKFSRSQFKSLYEVINQIEMARYFLFEDDLFYQLSREAKILISYNITVSADKITLAFGNDIVEIESVAYDESEDGNSPAQSTASSTINNEKCQCIIIYFKLMLCCFYKYNLKLKQKVPTNLTKWKQSNSHPLILRPFLGNLRHEMFVETAEKIINDIVKSTNLQNELNIKKFTNLGKVSKNPFQKSIDKPISVFYLQLKNTEQKVLKIKVLITTNELYVNLILRLNVTQYERVEDSKIDIGGSNILLTDFNDFDDFQTSLDWTIRDFHSN</sequence>
<feature type="region of interest" description="Disordered" evidence="9">
    <location>
        <begin position="148"/>
        <end position="185"/>
    </location>
</feature>
<organism evidence="10 11">
    <name type="scientific">Lodderomyces elongisporus (strain ATCC 11503 / CBS 2605 / JCM 1781 / NBRC 1676 / NRRL YB-4239)</name>
    <name type="common">Yeast</name>
    <name type="synonym">Saccharomyces elongisporus</name>
    <dbReference type="NCBI Taxonomy" id="379508"/>
    <lineage>
        <taxon>Eukaryota</taxon>
        <taxon>Fungi</taxon>
        <taxon>Dikarya</taxon>
        <taxon>Ascomycota</taxon>
        <taxon>Saccharomycotina</taxon>
        <taxon>Pichiomycetes</taxon>
        <taxon>Debaryomycetaceae</taxon>
        <taxon>Candida/Lodderomyces clade</taxon>
        <taxon>Lodderomyces</taxon>
    </lineage>
</organism>
<keyword evidence="6 8" id="KW-0539">Nucleus</keyword>
<evidence type="ECO:0000313" key="10">
    <source>
        <dbReference type="EMBL" id="EDK43390.1"/>
    </source>
</evidence>
<dbReference type="InParanoid" id="A5DW32"/>
<dbReference type="GO" id="GO:0070847">
    <property type="term" value="C:core mediator complex"/>
    <property type="evidence" value="ECO:0007669"/>
    <property type="project" value="TreeGrafter"/>
</dbReference>
<dbReference type="OMA" id="AAETKYW"/>
<feature type="compositionally biased region" description="Low complexity" evidence="9">
    <location>
        <begin position="159"/>
        <end position="174"/>
    </location>
</feature>
<evidence type="ECO:0000256" key="4">
    <source>
        <dbReference type="ARBA" id="ARBA00023015"/>
    </source>
</evidence>
<evidence type="ECO:0000256" key="2">
    <source>
        <dbReference type="ARBA" id="ARBA00005635"/>
    </source>
</evidence>
<evidence type="ECO:0000256" key="8">
    <source>
        <dbReference type="RuleBase" id="RU364140"/>
    </source>
</evidence>
<dbReference type="EMBL" id="CH981525">
    <property type="protein sequence ID" value="EDK43390.1"/>
    <property type="molecule type" value="Genomic_DNA"/>
</dbReference>
<dbReference type="GO" id="GO:0003712">
    <property type="term" value="F:transcription coregulator activity"/>
    <property type="evidence" value="ECO:0007669"/>
    <property type="project" value="InterPro"/>
</dbReference>
<dbReference type="STRING" id="379508.A5DW32"/>
<evidence type="ECO:0000256" key="7">
    <source>
        <dbReference type="ARBA" id="ARBA00032014"/>
    </source>
</evidence>
<dbReference type="FunCoup" id="A5DW32">
    <property type="interactions" value="155"/>
</dbReference>
<dbReference type="eggNOG" id="ENOG502QS9H">
    <property type="taxonomic scope" value="Eukaryota"/>
</dbReference>
<comment type="function">
    <text evidence="8">Component of the Mediator complex, a coactivator involved in the regulated transcription of nearly all RNA polymerase II-dependent genes. Mediator functions as a bridge to convey information from gene-specific regulatory proteins to the basal RNA polymerase II transcription machinery. Mediator is recruited to promoters by direct interactions with regulatory proteins and serves as a scaffold for the assembly of a functional preinitiation complex with RNA polymerase II and the general transcription factors.</text>
</comment>
<dbReference type="GO" id="GO:0016592">
    <property type="term" value="C:mediator complex"/>
    <property type="evidence" value="ECO:0007669"/>
    <property type="project" value="InterPro"/>
</dbReference>